<dbReference type="EMBL" id="DWUX01000142">
    <property type="protein sequence ID" value="HJD39947.1"/>
    <property type="molecule type" value="Genomic_DNA"/>
</dbReference>
<keyword evidence="2" id="KW-0479">Metal-binding</keyword>
<dbReference type="InterPro" id="IPR036724">
    <property type="entry name" value="Cobalamin-bd_sf"/>
</dbReference>
<evidence type="ECO:0000256" key="3">
    <source>
        <dbReference type="ARBA" id="ARBA00023285"/>
    </source>
</evidence>
<dbReference type="PANTHER" id="PTHR45833">
    <property type="entry name" value="METHIONINE SYNTHASE"/>
    <property type="match status" value="1"/>
</dbReference>
<dbReference type="Gene3D" id="1.10.1240.10">
    <property type="entry name" value="Methionine synthase domain"/>
    <property type="match status" value="1"/>
</dbReference>
<dbReference type="GO" id="GO:0046872">
    <property type="term" value="F:metal ion binding"/>
    <property type="evidence" value="ECO:0007669"/>
    <property type="project" value="UniProtKB-KW"/>
</dbReference>
<dbReference type="Pfam" id="PF02607">
    <property type="entry name" value="B12-binding_2"/>
    <property type="match status" value="1"/>
</dbReference>
<dbReference type="GO" id="GO:0008705">
    <property type="term" value="F:methionine synthase activity"/>
    <property type="evidence" value="ECO:0007669"/>
    <property type="project" value="TreeGrafter"/>
</dbReference>
<comment type="caution">
    <text evidence="6">The sequence shown here is derived from an EMBL/GenBank/DDBJ whole genome shotgun (WGS) entry which is preliminary data.</text>
</comment>
<dbReference type="GO" id="GO:0046653">
    <property type="term" value="P:tetrahydrofolate metabolic process"/>
    <property type="evidence" value="ECO:0007669"/>
    <property type="project" value="TreeGrafter"/>
</dbReference>
<dbReference type="Proteomes" id="UP000823850">
    <property type="component" value="Unassembled WGS sequence"/>
</dbReference>
<dbReference type="PROSITE" id="PS51337">
    <property type="entry name" value="B12_BINDING_NTER"/>
    <property type="match status" value="1"/>
</dbReference>
<evidence type="ECO:0000259" key="5">
    <source>
        <dbReference type="PROSITE" id="PS51337"/>
    </source>
</evidence>
<evidence type="ECO:0000313" key="6">
    <source>
        <dbReference type="EMBL" id="HJD39947.1"/>
    </source>
</evidence>
<dbReference type="PANTHER" id="PTHR45833:SF1">
    <property type="entry name" value="METHIONINE SYNTHASE"/>
    <property type="match status" value="1"/>
</dbReference>
<comment type="similarity">
    <text evidence="1">Belongs to the methylamine corrinoid protein family.</text>
</comment>
<dbReference type="InterPro" id="IPR003759">
    <property type="entry name" value="Cbl-bd_cap"/>
</dbReference>
<feature type="domain" description="B12-binding N-terminal" evidence="5">
    <location>
        <begin position="1"/>
        <end position="90"/>
    </location>
</feature>
<dbReference type="InterPro" id="IPR050554">
    <property type="entry name" value="Met_Synthase/Corrinoid"/>
</dbReference>
<evidence type="ECO:0000256" key="1">
    <source>
        <dbReference type="ARBA" id="ARBA00010854"/>
    </source>
</evidence>
<evidence type="ECO:0000259" key="4">
    <source>
        <dbReference type="PROSITE" id="PS51332"/>
    </source>
</evidence>
<dbReference type="FunFam" id="3.40.50.280:FF:000003">
    <property type="entry name" value="Dimethylamine methyltransferase corrinoid protein"/>
    <property type="match status" value="1"/>
</dbReference>
<feature type="domain" description="B12-binding" evidence="4">
    <location>
        <begin position="90"/>
        <end position="213"/>
    </location>
</feature>
<dbReference type="SUPFAM" id="SSF52242">
    <property type="entry name" value="Cobalamin (vitamin B12)-binding domain"/>
    <property type="match status" value="1"/>
</dbReference>
<dbReference type="Pfam" id="PF02310">
    <property type="entry name" value="B12-binding"/>
    <property type="match status" value="1"/>
</dbReference>
<dbReference type="AlphaFoldDB" id="A0A9D2U4X9"/>
<evidence type="ECO:0000256" key="2">
    <source>
        <dbReference type="ARBA" id="ARBA00022723"/>
    </source>
</evidence>
<dbReference type="PROSITE" id="PS51332">
    <property type="entry name" value="B12_BINDING"/>
    <property type="match status" value="1"/>
</dbReference>
<dbReference type="GO" id="GO:0005829">
    <property type="term" value="C:cytosol"/>
    <property type="evidence" value="ECO:0007669"/>
    <property type="project" value="TreeGrafter"/>
</dbReference>
<evidence type="ECO:0000313" key="7">
    <source>
        <dbReference type="Proteomes" id="UP000823850"/>
    </source>
</evidence>
<keyword evidence="3" id="KW-0170">Cobalt</keyword>
<dbReference type="InterPro" id="IPR006158">
    <property type="entry name" value="Cobalamin-bd"/>
</dbReference>
<name>A0A9D2U4X9_9FIRM</name>
<dbReference type="SUPFAM" id="SSF47644">
    <property type="entry name" value="Methionine synthase domain"/>
    <property type="match status" value="1"/>
</dbReference>
<dbReference type="Gene3D" id="3.40.50.280">
    <property type="entry name" value="Cobalamin-binding domain"/>
    <property type="match status" value="1"/>
</dbReference>
<accession>A0A9D2U4X9</accession>
<dbReference type="GO" id="GO:0050667">
    <property type="term" value="P:homocysteine metabolic process"/>
    <property type="evidence" value="ECO:0007669"/>
    <property type="project" value="TreeGrafter"/>
</dbReference>
<dbReference type="InterPro" id="IPR036594">
    <property type="entry name" value="Meth_synthase_dom"/>
</dbReference>
<protein>
    <submittedName>
        <fullName evidence="6">Cobalamin-dependent protein</fullName>
    </submittedName>
</protein>
<sequence>MTTTILESIKDSVEQGHYKITEQLINQALKQHIPALRIVEESMVPAMRRMGEKYKNDEADIPKILSCARCMRKGLDLLSPHLESERGLYVGTVILGTVEGDLHDVGKNLVAIMFRSAGFKVIDLGVDISEKQFLKAVKENPDVSIVCLSSLLTTACPAMKHVVKALRQSDTEHRLKIMVGGGAVTKEFADSIGADSYTENAVDAAEVAKTFIV</sequence>
<proteinExistence type="inferred from homology"/>
<reference evidence="6" key="1">
    <citation type="journal article" date="2021" name="PeerJ">
        <title>Extensive microbial diversity within the chicken gut microbiome revealed by metagenomics and culture.</title>
        <authorList>
            <person name="Gilroy R."/>
            <person name="Ravi A."/>
            <person name="Getino M."/>
            <person name="Pursley I."/>
            <person name="Horton D.L."/>
            <person name="Alikhan N.F."/>
            <person name="Baker D."/>
            <person name="Gharbi K."/>
            <person name="Hall N."/>
            <person name="Watson M."/>
            <person name="Adriaenssens E.M."/>
            <person name="Foster-Nyarko E."/>
            <person name="Jarju S."/>
            <person name="Secka A."/>
            <person name="Antonio M."/>
            <person name="Oren A."/>
            <person name="Chaudhuri R.R."/>
            <person name="La Ragione R."/>
            <person name="Hildebrand F."/>
            <person name="Pallen M.J."/>
        </authorList>
    </citation>
    <scope>NUCLEOTIDE SEQUENCE</scope>
    <source>
        <strain evidence="6">ChiW19-6364</strain>
    </source>
</reference>
<organism evidence="6 7">
    <name type="scientific">Candidatus Blautia stercoripullorum</name>
    <dbReference type="NCBI Taxonomy" id="2838502"/>
    <lineage>
        <taxon>Bacteria</taxon>
        <taxon>Bacillati</taxon>
        <taxon>Bacillota</taxon>
        <taxon>Clostridia</taxon>
        <taxon>Lachnospirales</taxon>
        <taxon>Lachnospiraceae</taxon>
        <taxon>Blautia</taxon>
    </lineage>
</organism>
<gene>
    <name evidence="6" type="ORF">H9913_07940</name>
</gene>
<dbReference type="GO" id="GO:0031419">
    <property type="term" value="F:cobalamin binding"/>
    <property type="evidence" value="ECO:0007669"/>
    <property type="project" value="InterPro"/>
</dbReference>
<reference evidence="6" key="2">
    <citation type="submission" date="2021-04" db="EMBL/GenBank/DDBJ databases">
        <authorList>
            <person name="Gilroy R."/>
        </authorList>
    </citation>
    <scope>NUCLEOTIDE SEQUENCE</scope>
    <source>
        <strain evidence="6">ChiW19-6364</strain>
    </source>
</reference>
<dbReference type="SMART" id="SM01018">
    <property type="entry name" value="B12-binding_2"/>
    <property type="match status" value="1"/>
</dbReference>